<keyword evidence="3" id="KW-1185">Reference proteome</keyword>
<evidence type="ECO:0000256" key="1">
    <source>
        <dbReference type="SAM" id="MobiDB-lite"/>
    </source>
</evidence>
<evidence type="ECO:0000313" key="2">
    <source>
        <dbReference type="EMBL" id="KAK1803979.1"/>
    </source>
</evidence>
<evidence type="ECO:0000313" key="3">
    <source>
        <dbReference type="Proteomes" id="UP001239994"/>
    </source>
</evidence>
<gene>
    <name evidence="2" type="ORF">P4O66_003912</name>
</gene>
<reference evidence="2" key="1">
    <citation type="submission" date="2023-03" db="EMBL/GenBank/DDBJ databases">
        <title>Electrophorus voltai genome.</title>
        <authorList>
            <person name="Bian C."/>
        </authorList>
    </citation>
    <scope>NUCLEOTIDE SEQUENCE</scope>
    <source>
        <strain evidence="2">CB-2022</strain>
        <tissue evidence="2">Muscle</tissue>
    </source>
</reference>
<feature type="region of interest" description="Disordered" evidence="1">
    <location>
        <begin position="60"/>
        <end position="92"/>
    </location>
</feature>
<dbReference type="AlphaFoldDB" id="A0AAD8ZRV9"/>
<sequence length="246" mass="27877">MCHQTPGPRLSHRGQTASEFLILTTLMRWELALTTFKDVTVGICLFRCYGITAWKTQETHYPSSRREGRGPSTKADEIEEDASPADVSDEELPPYLRVDPPEAHFSCWKLTVTDCQRQQMEYQLWLYTYWVILTKYLGSLLAKLEASTYRNNPYSVVLQPAMMRVASAPLGARDVARRQHKPSDQTVQTPLCASTRGTPARHKLRPLVKYNLATLSVIQGFRVQLLLITMAHCLLGHRRDGGNETG</sequence>
<comment type="caution">
    <text evidence="2">The sequence shown here is derived from an EMBL/GenBank/DDBJ whole genome shotgun (WGS) entry which is preliminary data.</text>
</comment>
<accession>A0AAD8ZRV9</accession>
<name>A0AAD8ZRV9_9TELE</name>
<dbReference type="EMBL" id="JAROKS010000004">
    <property type="protein sequence ID" value="KAK1803979.1"/>
    <property type="molecule type" value="Genomic_DNA"/>
</dbReference>
<feature type="region of interest" description="Disordered" evidence="1">
    <location>
        <begin position="178"/>
        <end position="197"/>
    </location>
</feature>
<dbReference type="Proteomes" id="UP001239994">
    <property type="component" value="Unassembled WGS sequence"/>
</dbReference>
<organism evidence="2 3">
    <name type="scientific">Electrophorus voltai</name>
    <dbReference type="NCBI Taxonomy" id="2609070"/>
    <lineage>
        <taxon>Eukaryota</taxon>
        <taxon>Metazoa</taxon>
        <taxon>Chordata</taxon>
        <taxon>Craniata</taxon>
        <taxon>Vertebrata</taxon>
        <taxon>Euteleostomi</taxon>
        <taxon>Actinopterygii</taxon>
        <taxon>Neopterygii</taxon>
        <taxon>Teleostei</taxon>
        <taxon>Ostariophysi</taxon>
        <taxon>Gymnotiformes</taxon>
        <taxon>Gymnotoidei</taxon>
        <taxon>Gymnotidae</taxon>
        <taxon>Electrophorus</taxon>
    </lineage>
</organism>
<feature type="compositionally biased region" description="Acidic residues" evidence="1">
    <location>
        <begin position="77"/>
        <end position="92"/>
    </location>
</feature>
<feature type="compositionally biased region" description="Polar residues" evidence="1">
    <location>
        <begin position="184"/>
        <end position="197"/>
    </location>
</feature>
<proteinExistence type="predicted"/>
<protein>
    <submittedName>
        <fullName evidence="2">Uncharacterized protein</fullName>
    </submittedName>
</protein>